<evidence type="ECO:0000313" key="2">
    <source>
        <dbReference type="EMBL" id="KAF1973492.1"/>
    </source>
</evidence>
<organism evidence="2 3">
    <name type="scientific">Bimuria novae-zelandiae CBS 107.79</name>
    <dbReference type="NCBI Taxonomy" id="1447943"/>
    <lineage>
        <taxon>Eukaryota</taxon>
        <taxon>Fungi</taxon>
        <taxon>Dikarya</taxon>
        <taxon>Ascomycota</taxon>
        <taxon>Pezizomycotina</taxon>
        <taxon>Dothideomycetes</taxon>
        <taxon>Pleosporomycetidae</taxon>
        <taxon>Pleosporales</taxon>
        <taxon>Massarineae</taxon>
        <taxon>Didymosphaeriaceae</taxon>
        <taxon>Bimuria</taxon>
    </lineage>
</organism>
<feature type="region of interest" description="Disordered" evidence="1">
    <location>
        <begin position="1"/>
        <end position="28"/>
    </location>
</feature>
<name>A0A6A5VBX1_9PLEO</name>
<dbReference type="SUPFAM" id="SSF81383">
    <property type="entry name" value="F-box domain"/>
    <property type="match status" value="1"/>
</dbReference>
<evidence type="ECO:0000256" key="1">
    <source>
        <dbReference type="SAM" id="MobiDB-lite"/>
    </source>
</evidence>
<dbReference type="Proteomes" id="UP000800036">
    <property type="component" value="Unassembled WGS sequence"/>
</dbReference>
<dbReference type="EMBL" id="ML976680">
    <property type="protein sequence ID" value="KAF1973492.1"/>
    <property type="molecule type" value="Genomic_DNA"/>
</dbReference>
<accession>A0A6A5VBX1</accession>
<feature type="compositionally biased region" description="Polar residues" evidence="1">
    <location>
        <begin position="8"/>
        <end position="28"/>
    </location>
</feature>
<dbReference type="OrthoDB" id="40579at2759"/>
<proteinExistence type="predicted"/>
<reference evidence="2" key="1">
    <citation type="journal article" date="2020" name="Stud. Mycol.">
        <title>101 Dothideomycetes genomes: a test case for predicting lifestyles and emergence of pathogens.</title>
        <authorList>
            <person name="Haridas S."/>
            <person name="Albert R."/>
            <person name="Binder M."/>
            <person name="Bloem J."/>
            <person name="Labutti K."/>
            <person name="Salamov A."/>
            <person name="Andreopoulos B."/>
            <person name="Baker S."/>
            <person name="Barry K."/>
            <person name="Bills G."/>
            <person name="Bluhm B."/>
            <person name="Cannon C."/>
            <person name="Castanera R."/>
            <person name="Culley D."/>
            <person name="Daum C."/>
            <person name="Ezra D."/>
            <person name="Gonzalez J."/>
            <person name="Henrissat B."/>
            <person name="Kuo A."/>
            <person name="Liang C."/>
            <person name="Lipzen A."/>
            <person name="Lutzoni F."/>
            <person name="Magnuson J."/>
            <person name="Mondo S."/>
            <person name="Nolan M."/>
            <person name="Ohm R."/>
            <person name="Pangilinan J."/>
            <person name="Park H.-J."/>
            <person name="Ramirez L."/>
            <person name="Alfaro M."/>
            <person name="Sun H."/>
            <person name="Tritt A."/>
            <person name="Yoshinaga Y."/>
            <person name="Zwiers L.-H."/>
            <person name="Turgeon B."/>
            <person name="Goodwin S."/>
            <person name="Spatafora J."/>
            <person name="Crous P."/>
            <person name="Grigoriev I."/>
        </authorList>
    </citation>
    <scope>NUCLEOTIDE SEQUENCE</scope>
    <source>
        <strain evidence="2">CBS 107.79</strain>
    </source>
</reference>
<sequence>MRADLPNLATSGTSSGRAAPPNTQFTHSSQKRFRTAVLRVKSCKVHYPNTGIEQPDDRDYERGSRYCLSGLCGHVTTRDSGDDTFVPARHGVRDANVDSIVWDGLEDYAIPFHPTCFDIFYRLSRQRFGHVAFEALGDYLFANSDKDEVYRVSHDKNVDRSRDQWWDHISGCEYLAANPLFIPRLAPILKASVQHSPTFNPQASAFEVPDHHGKPDIFNTLTLELRLQVVPYLSSKEFATLRLASRTFRQLPISLWRDLLLQDMPFLSEVWSNEDPYSWTYATYDAVAAHELSDWREETRDIIRTYMSENLPAWVAHVDEILAQREGPGILQVSQAEVMKELVTCLPAAKTDWYHLYTEVTRNWSDLKGLRNRKRIWEDIGAVMPNLDKNVSVR</sequence>
<evidence type="ECO:0000313" key="3">
    <source>
        <dbReference type="Proteomes" id="UP000800036"/>
    </source>
</evidence>
<keyword evidence="3" id="KW-1185">Reference proteome</keyword>
<evidence type="ECO:0008006" key="4">
    <source>
        <dbReference type="Google" id="ProtNLM"/>
    </source>
</evidence>
<dbReference type="AlphaFoldDB" id="A0A6A5VBX1"/>
<protein>
    <recommendedName>
        <fullName evidence="4">F-box domain-containing protein</fullName>
    </recommendedName>
</protein>
<gene>
    <name evidence="2" type="ORF">BU23DRAFT_598904</name>
</gene>
<dbReference type="InterPro" id="IPR036047">
    <property type="entry name" value="F-box-like_dom_sf"/>
</dbReference>